<gene>
    <name evidence="1" type="ORF">L1987_15676</name>
</gene>
<protein>
    <submittedName>
        <fullName evidence="1">Uncharacterized protein</fullName>
    </submittedName>
</protein>
<sequence>MNRCAMFQTVLPLLHRVFSPFLGCRIPRIFPFLATPSRPSSAVAARVTRRESITLIFSCLSQAAPVLFHIQNRSITKKRVRSFYSRVTTTKSGVPNPTSVQSTGSSNHIHQVFPIVLGDQKCRCLSTEGLFQQLRPSTVLEDILKDLNGIPPQLWSSSSQQLHSGITDVVAAKGFSKPDGTKKTKFL</sequence>
<organism evidence="1 2">
    <name type="scientific">Smallanthus sonchifolius</name>
    <dbReference type="NCBI Taxonomy" id="185202"/>
    <lineage>
        <taxon>Eukaryota</taxon>
        <taxon>Viridiplantae</taxon>
        <taxon>Streptophyta</taxon>
        <taxon>Embryophyta</taxon>
        <taxon>Tracheophyta</taxon>
        <taxon>Spermatophyta</taxon>
        <taxon>Magnoliopsida</taxon>
        <taxon>eudicotyledons</taxon>
        <taxon>Gunneridae</taxon>
        <taxon>Pentapetalae</taxon>
        <taxon>asterids</taxon>
        <taxon>campanulids</taxon>
        <taxon>Asterales</taxon>
        <taxon>Asteraceae</taxon>
        <taxon>Asteroideae</taxon>
        <taxon>Heliantheae alliance</taxon>
        <taxon>Millerieae</taxon>
        <taxon>Smallanthus</taxon>
    </lineage>
</organism>
<comment type="caution">
    <text evidence="1">The sequence shown here is derived from an EMBL/GenBank/DDBJ whole genome shotgun (WGS) entry which is preliminary data.</text>
</comment>
<accession>A0ACB9J6L7</accession>
<reference evidence="1 2" key="2">
    <citation type="journal article" date="2022" name="Mol. Ecol. Resour.">
        <title>The genomes of chicory, endive, great burdock and yacon provide insights into Asteraceae paleo-polyploidization history and plant inulin production.</title>
        <authorList>
            <person name="Fan W."/>
            <person name="Wang S."/>
            <person name="Wang H."/>
            <person name="Wang A."/>
            <person name="Jiang F."/>
            <person name="Liu H."/>
            <person name="Zhao H."/>
            <person name="Xu D."/>
            <person name="Zhang Y."/>
        </authorList>
    </citation>
    <scope>NUCLEOTIDE SEQUENCE [LARGE SCALE GENOMIC DNA]</scope>
    <source>
        <strain evidence="2">cv. Yunnan</strain>
        <tissue evidence="1">Leaves</tissue>
    </source>
</reference>
<dbReference type="EMBL" id="CM042022">
    <property type="protein sequence ID" value="KAI3815992.1"/>
    <property type="molecule type" value="Genomic_DNA"/>
</dbReference>
<name>A0ACB9J6L7_9ASTR</name>
<keyword evidence="2" id="KW-1185">Reference proteome</keyword>
<evidence type="ECO:0000313" key="1">
    <source>
        <dbReference type="EMBL" id="KAI3815992.1"/>
    </source>
</evidence>
<proteinExistence type="predicted"/>
<reference evidence="2" key="1">
    <citation type="journal article" date="2022" name="Mol. Ecol. Resour.">
        <title>The genomes of chicory, endive, great burdock and yacon provide insights into Asteraceae palaeo-polyploidization history and plant inulin production.</title>
        <authorList>
            <person name="Fan W."/>
            <person name="Wang S."/>
            <person name="Wang H."/>
            <person name="Wang A."/>
            <person name="Jiang F."/>
            <person name="Liu H."/>
            <person name="Zhao H."/>
            <person name="Xu D."/>
            <person name="Zhang Y."/>
        </authorList>
    </citation>
    <scope>NUCLEOTIDE SEQUENCE [LARGE SCALE GENOMIC DNA]</scope>
    <source>
        <strain evidence="2">cv. Yunnan</strain>
    </source>
</reference>
<evidence type="ECO:0000313" key="2">
    <source>
        <dbReference type="Proteomes" id="UP001056120"/>
    </source>
</evidence>
<dbReference type="Proteomes" id="UP001056120">
    <property type="component" value="Linkage Group LG05"/>
</dbReference>